<feature type="compositionally biased region" description="Acidic residues" evidence="2">
    <location>
        <begin position="833"/>
        <end position="847"/>
    </location>
</feature>
<keyword evidence="1" id="KW-0802">TPR repeat</keyword>
<evidence type="ECO:0000256" key="2">
    <source>
        <dbReference type="SAM" id="MobiDB-lite"/>
    </source>
</evidence>
<dbReference type="STRING" id="686832.A0A0C3BM37"/>
<name>A0A0C3BM37_HEBCY</name>
<feature type="region of interest" description="Disordered" evidence="2">
    <location>
        <begin position="627"/>
        <end position="651"/>
    </location>
</feature>
<feature type="repeat" description="TPR" evidence="1">
    <location>
        <begin position="194"/>
        <end position="227"/>
    </location>
</feature>
<dbReference type="Pfam" id="PF13432">
    <property type="entry name" value="TPR_16"/>
    <property type="match status" value="1"/>
</dbReference>
<feature type="region of interest" description="Disordered" evidence="2">
    <location>
        <begin position="817"/>
        <end position="869"/>
    </location>
</feature>
<accession>A0A0C3BM37</accession>
<organism evidence="3 4">
    <name type="scientific">Hebeloma cylindrosporum</name>
    <dbReference type="NCBI Taxonomy" id="76867"/>
    <lineage>
        <taxon>Eukaryota</taxon>
        <taxon>Fungi</taxon>
        <taxon>Dikarya</taxon>
        <taxon>Basidiomycota</taxon>
        <taxon>Agaricomycotina</taxon>
        <taxon>Agaricomycetes</taxon>
        <taxon>Agaricomycetidae</taxon>
        <taxon>Agaricales</taxon>
        <taxon>Agaricineae</taxon>
        <taxon>Hymenogastraceae</taxon>
        <taxon>Hebeloma</taxon>
    </lineage>
</organism>
<dbReference type="OrthoDB" id="9991317at2759"/>
<dbReference type="GO" id="GO:0000127">
    <property type="term" value="C:transcription factor TFIIIC complex"/>
    <property type="evidence" value="ECO:0007669"/>
    <property type="project" value="TreeGrafter"/>
</dbReference>
<evidence type="ECO:0008006" key="5">
    <source>
        <dbReference type="Google" id="ProtNLM"/>
    </source>
</evidence>
<dbReference type="GO" id="GO:0006383">
    <property type="term" value="P:transcription by RNA polymerase III"/>
    <property type="evidence" value="ECO:0007669"/>
    <property type="project" value="InterPro"/>
</dbReference>
<evidence type="ECO:0000313" key="4">
    <source>
        <dbReference type="Proteomes" id="UP000053424"/>
    </source>
</evidence>
<evidence type="ECO:0000256" key="1">
    <source>
        <dbReference type="PROSITE-ProRule" id="PRU00339"/>
    </source>
</evidence>
<evidence type="ECO:0000313" key="3">
    <source>
        <dbReference type="EMBL" id="KIM37775.1"/>
    </source>
</evidence>
<proteinExistence type="predicted"/>
<dbReference type="InterPro" id="IPR011990">
    <property type="entry name" value="TPR-like_helical_dom_sf"/>
</dbReference>
<reference evidence="4" key="2">
    <citation type="submission" date="2015-01" db="EMBL/GenBank/DDBJ databases">
        <title>Evolutionary Origins and Diversification of the Mycorrhizal Mutualists.</title>
        <authorList>
            <consortium name="DOE Joint Genome Institute"/>
            <consortium name="Mycorrhizal Genomics Consortium"/>
            <person name="Kohler A."/>
            <person name="Kuo A."/>
            <person name="Nagy L.G."/>
            <person name="Floudas D."/>
            <person name="Copeland A."/>
            <person name="Barry K.W."/>
            <person name="Cichocki N."/>
            <person name="Veneault-Fourrey C."/>
            <person name="LaButti K."/>
            <person name="Lindquist E.A."/>
            <person name="Lipzen A."/>
            <person name="Lundell T."/>
            <person name="Morin E."/>
            <person name="Murat C."/>
            <person name="Riley R."/>
            <person name="Ohm R."/>
            <person name="Sun H."/>
            <person name="Tunlid A."/>
            <person name="Henrissat B."/>
            <person name="Grigoriev I.V."/>
            <person name="Hibbett D.S."/>
            <person name="Martin F."/>
        </authorList>
    </citation>
    <scope>NUCLEOTIDE SEQUENCE [LARGE SCALE GENOMIC DNA]</scope>
    <source>
        <strain evidence="4">h7</strain>
    </source>
</reference>
<dbReference type="Proteomes" id="UP000053424">
    <property type="component" value="Unassembled WGS sequence"/>
</dbReference>
<feature type="compositionally biased region" description="Acidic residues" evidence="2">
    <location>
        <begin position="33"/>
        <end position="45"/>
    </location>
</feature>
<sequence>MLDEFGSREVWEDEDEPSTHSESEESGGSEGSASEDDNEEEEEPGTLDVSAVEAEQEIEGDFDRLVKNIRLRDGSTSTSANLLTKDWDFDIEEREAEFKDDLRAASGVGKNRRKKGRTAGPTLSQQVKGLIGDGNQAYVDNDLPEAIRIMQEVIRIEPRAASAWSVLAQCYEDLKEDQKALQLRIMAAHLRHDAEEWDRLARQSRERGYNQQALYCYRKVYSLDPTNVDALWDRASLAKEMGDFRTARNAFLAILKRFPHDLTVLRELHTILIELSELPTCATLLQEALDHYMKMYPSGQGEGEDGGFSRMDLLLLADLYNVLGEHVRAVETIRHGTRWLQGRAEQKYWDLYEDDREYDLEGWPPRPSATEGAVVHSGGYVLDTNARHRLAVARIKMGDIEEGKLHANAVLSEDVLDYSVLFAEIADAYFEREMYAEAKPIYELLGGDSATSSIYILLQTAACMRNIDELRDAADVYEHIRLADPTNNDAKMKLAEIYEIMGEPRKALDLVYEVIDSRKKRGKGVSASTPDDASNSMSTSLFAEDKAKAKAAAARPRLTHAQLREMEVEKEKEVIKGYRRLKELWAGMLNEEEEAEREWLVQAEKLVDMFRETRNLFLTSRNNPFRGMFPRSRKREQTHETEAEEEDMASRLQLDMERDSLARKSARSGEKPGAVNVFRGINFDDWLRLFMQYCFTLTKRGQFEVADEILRHVMVSNAYQPRERQDSIRLAIVTCAINAERHDIVVEQCRKIITHNQFDDEPLRILMASLASGLRSTDAFITSTLQKHLFREMKLSDTAVKHPEVLRWNNVNKRYAPTATAGGTSRKGGAAAAEDDGEDEDADENDMVVDTPHPSASGDKGFGKDGRPQLPTKSNPVIITIYGQICIAAKSYQSAIFYLLHAYDYYPDDPMICLCLAIASAGRAMQRQSDNRHHLIIQAMAFLSKYRTLRRDDDQGIREVEYNFGRMFHQLGLYSHAVRHYERVLEMAEKAGDDLFAKEAAYNLSLIFVFTGATPLADALFRRWLSI</sequence>
<keyword evidence="4" id="KW-1185">Reference proteome</keyword>
<dbReference type="HOGENOM" id="CLU_002391_0_1_1"/>
<dbReference type="AlphaFoldDB" id="A0A0C3BM37"/>
<feature type="region of interest" description="Disordered" evidence="2">
    <location>
        <begin position="1"/>
        <end position="53"/>
    </location>
</feature>
<dbReference type="SMART" id="SM00028">
    <property type="entry name" value="TPR"/>
    <property type="match status" value="6"/>
</dbReference>
<dbReference type="InterPro" id="IPR039340">
    <property type="entry name" value="Tfc4/TFIIIC-102/Sfc4"/>
</dbReference>
<feature type="repeat" description="TPR" evidence="1">
    <location>
        <begin position="958"/>
        <end position="991"/>
    </location>
</feature>
<dbReference type="SUPFAM" id="SSF48452">
    <property type="entry name" value="TPR-like"/>
    <property type="match status" value="2"/>
</dbReference>
<reference evidence="3 4" key="1">
    <citation type="submission" date="2014-04" db="EMBL/GenBank/DDBJ databases">
        <authorList>
            <consortium name="DOE Joint Genome Institute"/>
            <person name="Kuo A."/>
            <person name="Gay G."/>
            <person name="Dore J."/>
            <person name="Kohler A."/>
            <person name="Nagy L.G."/>
            <person name="Floudas D."/>
            <person name="Copeland A."/>
            <person name="Barry K.W."/>
            <person name="Cichocki N."/>
            <person name="Veneault-Fourrey C."/>
            <person name="LaButti K."/>
            <person name="Lindquist E.A."/>
            <person name="Lipzen A."/>
            <person name="Lundell T."/>
            <person name="Morin E."/>
            <person name="Murat C."/>
            <person name="Sun H."/>
            <person name="Tunlid A."/>
            <person name="Henrissat B."/>
            <person name="Grigoriev I.V."/>
            <person name="Hibbett D.S."/>
            <person name="Martin F."/>
            <person name="Nordberg H.P."/>
            <person name="Cantor M.N."/>
            <person name="Hua S.X."/>
        </authorList>
    </citation>
    <scope>NUCLEOTIDE SEQUENCE [LARGE SCALE GENOMIC DNA]</scope>
    <source>
        <strain evidence="4">h7</strain>
    </source>
</reference>
<dbReference type="PANTHER" id="PTHR23082">
    <property type="entry name" value="TRANSCRIPTION INITIATION FACTOR IIIC TFIIIC , POLYPEPTIDE 3-RELATED"/>
    <property type="match status" value="1"/>
</dbReference>
<gene>
    <name evidence="3" type="ORF">M413DRAFT_448288</name>
</gene>
<dbReference type="PROSITE" id="PS50005">
    <property type="entry name" value="TPR"/>
    <property type="match status" value="2"/>
</dbReference>
<dbReference type="InterPro" id="IPR019734">
    <property type="entry name" value="TPR_rpt"/>
</dbReference>
<protein>
    <recommendedName>
        <fullName evidence="5">TPR-like protein</fullName>
    </recommendedName>
</protein>
<dbReference type="PANTHER" id="PTHR23082:SF0">
    <property type="entry name" value="GENERAL TRANSCRIPTION FACTOR 3C POLYPEPTIDE 3"/>
    <property type="match status" value="1"/>
</dbReference>
<dbReference type="Gene3D" id="1.25.40.10">
    <property type="entry name" value="Tetratricopeptide repeat domain"/>
    <property type="match status" value="3"/>
</dbReference>
<dbReference type="EMBL" id="KN831795">
    <property type="protein sequence ID" value="KIM37775.1"/>
    <property type="molecule type" value="Genomic_DNA"/>
</dbReference>
<dbReference type="Pfam" id="PF13174">
    <property type="entry name" value="TPR_6"/>
    <property type="match status" value="1"/>
</dbReference>
<feature type="compositionally biased region" description="Basic and acidic residues" evidence="2">
    <location>
        <begin position="1"/>
        <end position="10"/>
    </location>
</feature>